<dbReference type="Proteomes" id="UP001060085">
    <property type="component" value="Linkage Group LG05"/>
</dbReference>
<organism evidence="1 2">
    <name type="scientific">Catharanthus roseus</name>
    <name type="common">Madagascar periwinkle</name>
    <name type="synonym">Vinca rosea</name>
    <dbReference type="NCBI Taxonomy" id="4058"/>
    <lineage>
        <taxon>Eukaryota</taxon>
        <taxon>Viridiplantae</taxon>
        <taxon>Streptophyta</taxon>
        <taxon>Embryophyta</taxon>
        <taxon>Tracheophyta</taxon>
        <taxon>Spermatophyta</taxon>
        <taxon>Magnoliopsida</taxon>
        <taxon>eudicotyledons</taxon>
        <taxon>Gunneridae</taxon>
        <taxon>Pentapetalae</taxon>
        <taxon>asterids</taxon>
        <taxon>lamiids</taxon>
        <taxon>Gentianales</taxon>
        <taxon>Apocynaceae</taxon>
        <taxon>Rauvolfioideae</taxon>
        <taxon>Vinceae</taxon>
        <taxon>Catharanthinae</taxon>
        <taxon>Catharanthus</taxon>
    </lineage>
</organism>
<comment type="caution">
    <text evidence="1">The sequence shown here is derived from an EMBL/GenBank/DDBJ whole genome shotgun (WGS) entry which is preliminary data.</text>
</comment>
<reference evidence="2" key="1">
    <citation type="journal article" date="2023" name="Nat. Plants">
        <title>Single-cell RNA sequencing provides a high-resolution roadmap for understanding the multicellular compartmentation of specialized metabolism.</title>
        <authorList>
            <person name="Sun S."/>
            <person name="Shen X."/>
            <person name="Li Y."/>
            <person name="Li Y."/>
            <person name="Wang S."/>
            <person name="Li R."/>
            <person name="Zhang H."/>
            <person name="Shen G."/>
            <person name="Guo B."/>
            <person name="Wei J."/>
            <person name="Xu J."/>
            <person name="St-Pierre B."/>
            <person name="Chen S."/>
            <person name="Sun C."/>
        </authorList>
    </citation>
    <scope>NUCLEOTIDE SEQUENCE [LARGE SCALE GENOMIC DNA]</scope>
</reference>
<proteinExistence type="predicted"/>
<accession>A0ACC0AIB4</accession>
<evidence type="ECO:0000313" key="2">
    <source>
        <dbReference type="Proteomes" id="UP001060085"/>
    </source>
</evidence>
<keyword evidence="2" id="KW-1185">Reference proteome</keyword>
<gene>
    <name evidence="1" type="ORF">M9H77_19933</name>
</gene>
<dbReference type="EMBL" id="CM044705">
    <property type="protein sequence ID" value="KAI5660610.1"/>
    <property type="molecule type" value="Genomic_DNA"/>
</dbReference>
<sequence>MTRIFIIQKNQFFWDSYLYIVIISKIIKKIIQILSKFCRFPSKSIMEKQNLDEKPIVIAMKGHPGTGKSTLAKAIAKKLKCPLIDKDHFKNCTKEIQETLISSAPKSSSSSYNKLLNDLSYKVMWQIASTQLDLGLNVLIDSPLSRRAHLDKLLEIADRTKARVFVVECRPKDEAEWRRRVEKRGVDDDNDGGSSWHKPRNWEEMEKLLDGYGGCWDYDFGDDVPKLVVDTTANDIGIHEIVSSVLQFLESPCHG</sequence>
<protein>
    <submittedName>
        <fullName evidence="1">Uncharacterized protein</fullName>
    </submittedName>
</protein>
<evidence type="ECO:0000313" key="1">
    <source>
        <dbReference type="EMBL" id="KAI5660610.1"/>
    </source>
</evidence>
<name>A0ACC0AIB4_CATRO</name>